<organism evidence="2 3">
    <name type="scientific">Corallococcus aberystwythensis</name>
    <dbReference type="NCBI Taxonomy" id="2316722"/>
    <lineage>
        <taxon>Bacteria</taxon>
        <taxon>Pseudomonadati</taxon>
        <taxon>Myxococcota</taxon>
        <taxon>Myxococcia</taxon>
        <taxon>Myxococcales</taxon>
        <taxon>Cystobacterineae</taxon>
        <taxon>Myxococcaceae</taxon>
        <taxon>Corallococcus</taxon>
    </lineage>
</organism>
<dbReference type="EMBL" id="RAWK01000054">
    <property type="protein sequence ID" value="RKH69320.1"/>
    <property type="molecule type" value="Genomic_DNA"/>
</dbReference>
<evidence type="ECO:0000313" key="2">
    <source>
        <dbReference type="EMBL" id="RKH69320.1"/>
    </source>
</evidence>
<sequence>MKRRTGGARTGALAGLCALGLVAFSLEAPAQGVAKVKDFSTRTVKTDTAPSGFAKVNGSVLFFSKQGKGLFRTDGTQAGTRLVRDIAPALASWETPPHLVTLRGRAYWLQAHDLWTSDGTPEGTRPVLDTPFVESPTPPVVFKGALYFSVGTSLYRSDGTARGTQPFVTARMHVTEEQFASSWRVMGGRLYFSCLLGSGSAGIELCSTDGTAKGTVQVADLGPGSEHGRPQLLGELGGKLLFVAASAPTGSALYATDGTAKGTTALLTVANGWVVDTSVNGFATLKGRAYLPCRTADTGVELCRTDGTVTGTQVLDLVKGSASSDPRDVTVLGHRLYFFASTAQTGFELWSSDGTSAGSGMLTDLYPGSGSSGLRRGLVPVDGGLLFGAVTPNGDGLLWKTDGTAKGTVLVKNLASPEAPGFRHELDLSGAMGFGGGVLFPADDGAHGLELWRSDGTGAGTRMVKDVTPAQRQADAIGMWTVNDRLLLGVYDETGKSEVWRSDGTAEGTQVLSPAMGASPGYPTLLPFGERLLIAHGTRLWMTDGTAEGTVPFKNLPESGVRGDVIPLSATVAVFMAPTPDKTVALWRTDGTGAGTRMISPTEVKGRDLGVSNGRVFFEGASKTLGEELYTSDGTPEGTRLLKDIQVGPKGSQPAGFTPLGTKILFAADDGVVGRELWTTDGTPAGTVLLADLNPGERGSGLSNLQVVGRRGVFWAETPTSRLWTTDGTVQGTRPVGSDVASGHVGGFITWGDFAYFAGRETGTGTELWRTDGTPEGTVRVADLHPGRGSSLPDQLTLVSPSGPLLFAAEEPTKGRELWRLDSPTGVPRLAMDVAAGPASSRPEHLTVNGPDLYFSASDGVGRALFRLPGPGAATRPPGAEVPRP</sequence>
<gene>
    <name evidence="2" type="ORF">D7W81_11270</name>
</gene>
<feature type="chain" id="PRO_5017374062" description="Hyalin" evidence="1">
    <location>
        <begin position="31"/>
        <end position="885"/>
    </location>
</feature>
<feature type="signal peptide" evidence="1">
    <location>
        <begin position="1"/>
        <end position="30"/>
    </location>
</feature>
<evidence type="ECO:0000313" key="3">
    <source>
        <dbReference type="Proteomes" id="UP000267003"/>
    </source>
</evidence>
<dbReference type="RefSeq" id="WP_120555357.1">
    <property type="nucleotide sequence ID" value="NZ_RAWK01000054.1"/>
</dbReference>
<dbReference type="SUPFAM" id="SSF50956">
    <property type="entry name" value="Thermostable phytase (3-phytase)"/>
    <property type="match status" value="1"/>
</dbReference>
<comment type="caution">
    <text evidence="2">The sequence shown here is derived from an EMBL/GenBank/DDBJ whole genome shotgun (WGS) entry which is preliminary data.</text>
</comment>
<dbReference type="NCBIfam" id="TIGR04534">
    <property type="entry name" value="ELWxxDGT_rpt"/>
    <property type="match status" value="1"/>
</dbReference>
<reference evidence="3" key="1">
    <citation type="submission" date="2018-09" db="EMBL/GenBank/DDBJ databases">
        <authorList>
            <person name="Livingstone P.G."/>
            <person name="Whitworth D.E."/>
        </authorList>
    </citation>
    <scope>NUCLEOTIDE SEQUENCE [LARGE SCALE GENOMIC DNA]</scope>
    <source>
        <strain evidence="3">AB050A</strain>
    </source>
</reference>
<dbReference type="AlphaFoldDB" id="A0A3A8QQZ5"/>
<evidence type="ECO:0000256" key="1">
    <source>
        <dbReference type="SAM" id="SignalP"/>
    </source>
</evidence>
<accession>A0A3A8QQZ5</accession>
<dbReference type="OrthoDB" id="5525712at2"/>
<keyword evidence="3" id="KW-1185">Reference proteome</keyword>
<keyword evidence="1" id="KW-0732">Signal</keyword>
<name>A0A3A8QQZ5_9BACT</name>
<protein>
    <recommendedName>
        <fullName evidence="4">Hyalin</fullName>
    </recommendedName>
</protein>
<proteinExistence type="predicted"/>
<evidence type="ECO:0008006" key="4">
    <source>
        <dbReference type="Google" id="ProtNLM"/>
    </source>
</evidence>
<dbReference type="Proteomes" id="UP000267003">
    <property type="component" value="Unassembled WGS sequence"/>
</dbReference>
<dbReference type="InterPro" id="IPR030916">
    <property type="entry name" value="ELWxxDGT_rpt"/>
</dbReference>